<dbReference type="Ensembl" id="ENSCJAT00000134687.1">
    <property type="protein sequence ID" value="ENSCJAP00000084693.1"/>
    <property type="gene ID" value="ENSCJAG00000021469.4"/>
</dbReference>
<keyword evidence="2" id="KW-0472">Membrane</keyword>
<protein>
    <submittedName>
        <fullName evidence="4">Glycosylphosphatidylinositol anchored molecule like</fullName>
    </submittedName>
</protein>
<evidence type="ECO:0000256" key="1">
    <source>
        <dbReference type="SAM" id="MobiDB-lite"/>
    </source>
</evidence>
<reference evidence="4 5" key="1">
    <citation type="submission" date="2009-03" db="EMBL/GenBank/DDBJ databases">
        <authorList>
            <person name="Warren W."/>
            <person name="Ye L."/>
            <person name="Minx P."/>
            <person name="Worley K."/>
            <person name="Gibbs R."/>
            <person name="Wilson R.K."/>
        </authorList>
    </citation>
    <scope>NUCLEOTIDE SEQUENCE [LARGE SCALE GENOMIC DNA]</scope>
</reference>
<dbReference type="InterPro" id="IPR045860">
    <property type="entry name" value="Snake_toxin-like_sf"/>
</dbReference>
<keyword evidence="2" id="KW-0812">Transmembrane</keyword>
<dbReference type="SUPFAM" id="SSF57302">
    <property type="entry name" value="Snake toxin-like"/>
    <property type="match status" value="1"/>
</dbReference>
<dbReference type="Gene3D" id="2.10.60.10">
    <property type="entry name" value="CD59"/>
    <property type="match status" value="1"/>
</dbReference>
<feature type="domain" description="UPAR/Ly6" evidence="3">
    <location>
        <begin position="153"/>
        <end position="247"/>
    </location>
</feature>
<gene>
    <name evidence="4" type="primary">GML</name>
</gene>
<dbReference type="CDD" id="cd23555">
    <property type="entry name" value="TFP_LU_ECD_GML"/>
    <property type="match status" value="1"/>
</dbReference>
<dbReference type="Proteomes" id="UP000008225">
    <property type="component" value="Chromosome 16"/>
</dbReference>
<dbReference type="InterPro" id="IPR052874">
    <property type="entry name" value="Sperm-ZP_regulatory"/>
</dbReference>
<reference evidence="4" key="3">
    <citation type="submission" date="2025-09" db="UniProtKB">
        <authorList>
            <consortium name="Ensembl"/>
        </authorList>
    </citation>
    <scope>IDENTIFICATION</scope>
</reference>
<organism evidence="4 5">
    <name type="scientific">Callithrix jacchus</name>
    <name type="common">White-tufted-ear marmoset</name>
    <name type="synonym">Simia Jacchus</name>
    <dbReference type="NCBI Taxonomy" id="9483"/>
    <lineage>
        <taxon>Eukaryota</taxon>
        <taxon>Metazoa</taxon>
        <taxon>Chordata</taxon>
        <taxon>Craniata</taxon>
        <taxon>Vertebrata</taxon>
        <taxon>Euteleostomi</taxon>
        <taxon>Mammalia</taxon>
        <taxon>Eutheria</taxon>
        <taxon>Euarchontoglires</taxon>
        <taxon>Primates</taxon>
        <taxon>Haplorrhini</taxon>
        <taxon>Platyrrhini</taxon>
        <taxon>Cebidae</taxon>
        <taxon>Callitrichinae</taxon>
        <taxon>Callithrix</taxon>
        <taxon>Callithrix</taxon>
    </lineage>
</organism>
<dbReference type="PANTHER" id="PTHR15049:SF2">
    <property type="entry name" value="GLYCOSYL-PHOSPHATIDYLINOSITOL-ANCHORED MOLECULE-LIKE PROTEIN"/>
    <property type="match status" value="1"/>
</dbReference>
<proteinExistence type="predicted"/>
<keyword evidence="5" id="KW-1185">Reference proteome</keyword>
<dbReference type="InterPro" id="IPR016054">
    <property type="entry name" value="LY6_UPA_recep-like"/>
</dbReference>
<keyword evidence="2" id="KW-1133">Transmembrane helix</keyword>
<feature type="transmembrane region" description="Helical" evidence="2">
    <location>
        <begin position="124"/>
        <end position="145"/>
    </location>
</feature>
<accession>A0A8I3WBE2</accession>
<evidence type="ECO:0000259" key="3">
    <source>
        <dbReference type="SMART" id="SM00134"/>
    </source>
</evidence>
<sequence length="282" mass="30582">MRAGLEGKAGLGGAHRRPRVVAARSQKPGPRASRTFPVAFLRGAWTEPGCADSVGNIFTWSPRGPLPTSGHWRPAGGPGPGTRLGGLGGRAEPPRVPERGRGWAAARDAGIAAGSERRRLLHEVMLLFALLLAMGLPLVAANVSISPQWTYNLKCHDCGVINDFNCPNIRVCPYDIRRCMTVSIRINPRELLVYKNCTNNCTFVYPAEQPPEAPRKQTKVNSFYWVRCCNSMTCNAGGPTNLERDLVPDVIIEEELPEGTVRLGESKLLLSFASVIGSSILS</sequence>
<name>A0A8I3WBE2_CALJA</name>
<feature type="region of interest" description="Disordered" evidence="1">
    <location>
        <begin position="1"/>
        <end position="33"/>
    </location>
</feature>
<dbReference type="Pfam" id="PF00021">
    <property type="entry name" value="UPAR_LY6"/>
    <property type="match status" value="1"/>
</dbReference>
<evidence type="ECO:0000313" key="5">
    <source>
        <dbReference type="Proteomes" id="UP000008225"/>
    </source>
</evidence>
<reference evidence="4" key="2">
    <citation type="submission" date="2025-08" db="UniProtKB">
        <authorList>
            <consortium name="Ensembl"/>
        </authorList>
    </citation>
    <scope>IDENTIFICATION</scope>
</reference>
<dbReference type="PANTHER" id="PTHR15049">
    <property type="entry name" value="GLYCOSYL-PHOSPHATIDYLINOSITOL-ANCHORED MOLECULE-LIKE PROTEIN-RELATED"/>
    <property type="match status" value="1"/>
</dbReference>
<dbReference type="SMART" id="SM00134">
    <property type="entry name" value="LU"/>
    <property type="match status" value="1"/>
</dbReference>
<feature type="region of interest" description="Disordered" evidence="1">
    <location>
        <begin position="69"/>
        <end position="100"/>
    </location>
</feature>
<feature type="compositionally biased region" description="Gly residues" evidence="1">
    <location>
        <begin position="76"/>
        <end position="89"/>
    </location>
</feature>
<evidence type="ECO:0000256" key="2">
    <source>
        <dbReference type="SAM" id="Phobius"/>
    </source>
</evidence>
<dbReference type="AlphaFoldDB" id="A0A8I3WBE2"/>
<dbReference type="GeneTree" id="ENSGT00940000159966"/>
<evidence type="ECO:0000313" key="4">
    <source>
        <dbReference type="Ensembl" id="ENSCJAP00000084693.1"/>
    </source>
</evidence>